<comment type="caution">
    <text evidence="1">The sequence shown here is derived from an EMBL/GenBank/DDBJ whole genome shotgun (WGS) entry which is preliminary data.</text>
</comment>
<dbReference type="Proteomes" id="UP001164539">
    <property type="component" value="Chromosome 13"/>
</dbReference>
<keyword evidence="1" id="KW-0675">Receptor</keyword>
<keyword evidence="2" id="KW-1185">Reference proteome</keyword>
<organism evidence="1 2">
    <name type="scientific">Melia azedarach</name>
    <name type="common">Chinaberry tree</name>
    <dbReference type="NCBI Taxonomy" id="155640"/>
    <lineage>
        <taxon>Eukaryota</taxon>
        <taxon>Viridiplantae</taxon>
        <taxon>Streptophyta</taxon>
        <taxon>Embryophyta</taxon>
        <taxon>Tracheophyta</taxon>
        <taxon>Spermatophyta</taxon>
        <taxon>Magnoliopsida</taxon>
        <taxon>eudicotyledons</taxon>
        <taxon>Gunneridae</taxon>
        <taxon>Pentapetalae</taxon>
        <taxon>rosids</taxon>
        <taxon>malvids</taxon>
        <taxon>Sapindales</taxon>
        <taxon>Meliaceae</taxon>
        <taxon>Melia</taxon>
    </lineage>
</organism>
<keyword evidence="1" id="KW-0418">Kinase</keyword>
<dbReference type="EMBL" id="CM051406">
    <property type="protein sequence ID" value="KAJ4703971.1"/>
    <property type="molecule type" value="Genomic_DNA"/>
</dbReference>
<keyword evidence="1" id="KW-0808">Transferase</keyword>
<evidence type="ECO:0000313" key="1">
    <source>
        <dbReference type="EMBL" id="KAJ4703971.1"/>
    </source>
</evidence>
<sequence>MVILPKKTQNLIIISITFHFLHLFQAQASCKTGCHLALASYYVWEGSNLSYISSIFGQQISEILLYNPEVPNPDSILSDSRINVPFSCDCLNGDFLGHTFTYRTQFGDTYKKIASFAFANLTTEDWVRRVNVYEPTRIPDYALINVTVNCSCGDKSTSRDYGLFTTYPLRTGENLSFIAAESGVAAALIQRYNPGINFSAGTGLAFVPAKG</sequence>
<proteinExistence type="predicted"/>
<accession>A0ACC1WXK5</accession>
<protein>
    <submittedName>
        <fullName evidence="1">Receptor protein kinase</fullName>
    </submittedName>
</protein>
<evidence type="ECO:0000313" key="2">
    <source>
        <dbReference type="Proteomes" id="UP001164539"/>
    </source>
</evidence>
<name>A0ACC1WXK5_MELAZ</name>
<gene>
    <name evidence="1" type="ORF">OWV82_023801</name>
</gene>
<reference evidence="1 2" key="1">
    <citation type="journal article" date="2023" name="Science">
        <title>Complex scaffold remodeling in plant triterpene biosynthesis.</title>
        <authorList>
            <person name="De La Pena R."/>
            <person name="Hodgson H."/>
            <person name="Liu J.C."/>
            <person name="Stephenson M.J."/>
            <person name="Martin A.C."/>
            <person name="Owen C."/>
            <person name="Harkess A."/>
            <person name="Leebens-Mack J."/>
            <person name="Jimenez L.E."/>
            <person name="Osbourn A."/>
            <person name="Sattely E.S."/>
        </authorList>
    </citation>
    <scope>NUCLEOTIDE SEQUENCE [LARGE SCALE GENOMIC DNA]</scope>
    <source>
        <strain evidence="2">cv. JPN11</strain>
        <tissue evidence="1">Leaf</tissue>
    </source>
</reference>